<gene>
    <name evidence="8" type="ORF">DFR68_101341</name>
</gene>
<dbReference type="Proteomes" id="UP000255355">
    <property type="component" value="Unassembled WGS sequence"/>
</dbReference>
<comment type="caution">
    <text evidence="8">The sequence shown here is derived from an EMBL/GenBank/DDBJ whole genome shotgun (WGS) entry which is preliminary data.</text>
</comment>
<dbReference type="AlphaFoldDB" id="A0A370HE32"/>
<evidence type="ECO:0000256" key="1">
    <source>
        <dbReference type="ARBA" id="ARBA00004651"/>
    </source>
</evidence>
<keyword evidence="9" id="KW-1185">Reference proteome</keyword>
<feature type="domain" description="Membrane transport protein MMPL" evidence="7">
    <location>
        <begin position="447"/>
        <end position="748"/>
    </location>
</feature>
<dbReference type="SUPFAM" id="SSF82866">
    <property type="entry name" value="Multidrug efflux transporter AcrB transmembrane domain"/>
    <property type="match status" value="2"/>
</dbReference>
<keyword evidence="5 6" id="KW-0472">Membrane</keyword>
<organism evidence="8 9">
    <name type="scientific">Nocardia mexicana</name>
    <dbReference type="NCBI Taxonomy" id="279262"/>
    <lineage>
        <taxon>Bacteria</taxon>
        <taxon>Bacillati</taxon>
        <taxon>Actinomycetota</taxon>
        <taxon>Actinomycetes</taxon>
        <taxon>Mycobacteriales</taxon>
        <taxon>Nocardiaceae</taxon>
        <taxon>Nocardia</taxon>
    </lineage>
</organism>
<dbReference type="InterPro" id="IPR050545">
    <property type="entry name" value="Mycobact_MmpL"/>
</dbReference>
<keyword evidence="2" id="KW-1003">Cell membrane</keyword>
<dbReference type="Pfam" id="PF03176">
    <property type="entry name" value="MMPL"/>
    <property type="match status" value="2"/>
</dbReference>
<dbReference type="EMBL" id="QQAZ01000001">
    <property type="protein sequence ID" value="RDI55508.1"/>
    <property type="molecule type" value="Genomic_DNA"/>
</dbReference>
<evidence type="ECO:0000256" key="6">
    <source>
        <dbReference type="SAM" id="Phobius"/>
    </source>
</evidence>
<keyword evidence="4 6" id="KW-1133">Transmembrane helix</keyword>
<feature type="transmembrane region" description="Helical" evidence="6">
    <location>
        <begin position="242"/>
        <end position="261"/>
    </location>
</feature>
<feature type="transmembrane region" description="Helical" evidence="6">
    <location>
        <begin position="345"/>
        <end position="370"/>
    </location>
</feature>
<feature type="domain" description="Membrane transport protein MMPL" evidence="7">
    <location>
        <begin position="76"/>
        <end position="414"/>
    </location>
</feature>
<evidence type="ECO:0000313" key="9">
    <source>
        <dbReference type="Proteomes" id="UP000255355"/>
    </source>
</evidence>
<feature type="transmembrane region" description="Helical" evidence="6">
    <location>
        <begin position="48"/>
        <end position="67"/>
    </location>
</feature>
<dbReference type="STRING" id="1210089.GCA_001613165_04629"/>
<feature type="transmembrane region" description="Helical" evidence="6">
    <location>
        <begin position="689"/>
        <end position="708"/>
    </location>
</feature>
<proteinExistence type="predicted"/>
<protein>
    <submittedName>
        <fullName evidence="8">RND superfamily putative drug exporter</fullName>
    </submittedName>
</protein>
<evidence type="ECO:0000256" key="3">
    <source>
        <dbReference type="ARBA" id="ARBA00022692"/>
    </source>
</evidence>
<evidence type="ECO:0000256" key="2">
    <source>
        <dbReference type="ARBA" id="ARBA00022475"/>
    </source>
</evidence>
<evidence type="ECO:0000313" key="8">
    <source>
        <dbReference type="EMBL" id="RDI55508.1"/>
    </source>
</evidence>
<dbReference type="PANTHER" id="PTHR33406:SF13">
    <property type="entry name" value="MEMBRANE PROTEIN YDFJ"/>
    <property type="match status" value="1"/>
</dbReference>
<dbReference type="PANTHER" id="PTHR33406">
    <property type="entry name" value="MEMBRANE PROTEIN MJ1562-RELATED"/>
    <property type="match status" value="1"/>
</dbReference>
<feature type="transmembrane region" description="Helical" evidence="6">
    <location>
        <begin position="714"/>
        <end position="733"/>
    </location>
</feature>
<accession>A0A370HE32</accession>
<feature type="transmembrane region" description="Helical" evidence="6">
    <location>
        <begin position="320"/>
        <end position="339"/>
    </location>
</feature>
<evidence type="ECO:0000256" key="5">
    <source>
        <dbReference type="ARBA" id="ARBA00023136"/>
    </source>
</evidence>
<feature type="transmembrane region" description="Helical" evidence="6">
    <location>
        <begin position="414"/>
        <end position="432"/>
    </location>
</feature>
<feature type="transmembrane region" description="Helical" evidence="6">
    <location>
        <begin position="631"/>
        <end position="654"/>
    </location>
</feature>
<comment type="subcellular location">
    <subcellularLocation>
        <location evidence="1">Cell membrane</location>
        <topology evidence="1">Multi-pass membrane protein</topology>
    </subcellularLocation>
</comment>
<keyword evidence="3 6" id="KW-0812">Transmembrane</keyword>
<feature type="transmembrane region" description="Helical" evidence="6">
    <location>
        <begin position="215"/>
        <end position="235"/>
    </location>
</feature>
<evidence type="ECO:0000256" key="4">
    <source>
        <dbReference type="ARBA" id="ARBA00022989"/>
    </source>
</evidence>
<name>A0A370HE32_9NOCA</name>
<dbReference type="InterPro" id="IPR004869">
    <property type="entry name" value="MMPL_dom"/>
</dbReference>
<feature type="transmembrane region" description="Helical" evidence="6">
    <location>
        <begin position="267"/>
        <end position="285"/>
    </location>
</feature>
<evidence type="ECO:0000259" key="7">
    <source>
        <dbReference type="Pfam" id="PF03176"/>
    </source>
</evidence>
<reference evidence="8 9" key="1">
    <citation type="submission" date="2018-07" db="EMBL/GenBank/DDBJ databases">
        <title>Genomic Encyclopedia of Type Strains, Phase IV (KMG-IV): sequencing the most valuable type-strain genomes for metagenomic binning, comparative biology and taxonomic classification.</title>
        <authorList>
            <person name="Goeker M."/>
        </authorList>
    </citation>
    <scope>NUCLEOTIDE SEQUENCE [LARGE SCALE GENOMIC DNA]</scope>
    <source>
        <strain evidence="8 9">DSM 44952</strain>
    </source>
</reference>
<dbReference type="GO" id="GO:0005886">
    <property type="term" value="C:plasma membrane"/>
    <property type="evidence" value="ECO:0007669"/>
    <property type="project" value="UniProtKB-SubCell"/>
</dbReference>
<feature type="transmembrane region" description="Helical" evidence="6">
    <location>
        <begin position="599"/>
        <end position="619"/>
    </location>
</feature>
<feature type="transmembrane region" description="Helical" evidence="6">
    <location>
        <begin position="568"/>
        <end position="587"/>
    </location>
</feature>
<dbReference type="Gene3D" id="1.20.1640.10">
    <property type="entry name" value="Multidrug efflux transporter AcrB transmembrane domain"/>
    <property type="match status" value="2"/>
</dbReference>
<sequence length="755" mass="79586">MRPQGRARCAAGRTVEVRGIVVVTELVADRRLGMAHRWGVAVARHRRLVLGIWLAIMAACAVAYPVLDSRVQAPDFNPDHAEFLEAGELARQYFPQLGDEQDVVVFDSAATTVDSPEYRRAVSDVLSQIRDLDGIAGVTGPFDGLGQIAPDRHTAFAVVGVTGTGPERADRVARVHDALSTVDTGDIRAGLSGFTAVQNDLVVVEKADLARAEMIGLPVALLIMVVALGAVVAAAIPVGVGLAGILLANGVLLVVSLFTGVDVLMTSLASMIGLGIGIDYAMFVVSRFREELVRAGVTDRRDPGVATAVGVAMNTAGRTVLASGVIVAVAVVALVIIGSPTFRGLALAVSIAVVCTLVVVVAVALLPALLAQLGPAVNRGALPARFRPASMRGERAAAHGNWYRWAQAVMRRPILFGAGATAVLVLAALPILKIDYGLNMGIDNLGDRPSGQAAQVLADKFPPGTMAPIEIIATAPSGGPLGADGAAELDRFVAATGKDERVATALQRRSDGRVAVAVVPKTAMDDPETDRLVTDLRERAREMDGVRVAVGGVNAGIVDFSAEITRKLPAVIAFVLIVSFAFLVAAFRSIALPLKAIAMNLLATGAALGLTVAVFQWGWAQSLLGFHSAGYLQVFLPVMVFVILFGLSMDYEVFLIRRMKERWDAAADHSDAGNRAAVAEGIEHTARPITAAAAIMVVIFGSFLTANVLELKQIGFALAVAVTLDAVVVRMVLVPAFMRLLGRWNWWLPLSARRR</sequence>